<keyword evidence="2" id="KW-0812">Transmembrane</keyword>
<organism evidence="6 7">
    <name type="scientific">Hansschlegelia quercus</name>
    <dbReference type="NCBI Taxonomy" id="2528245"/>
    <lineage>
        <taxon>Bacteria</taxon>
        <taxon>Pseudomonadati</taxon>
        <taxon>Pseudomonadota</taxon>
        <taxon>Alphaproteobacteria</taxon>
        <taxon>Hyphomicrobiales</taxon>
        <taxon>Methylopilaceae</taxon>
        <taxon>Hansschlegelia</taxon>
    </lineage>
</organism>
<dbReference type="Proteomes" id="UP000291613">
    <property type="component" value="Unassembled WGS sequence"/>
</dbReference>
<accession>A0A4Q9GLV4</accession>
<dbReference type="InterPro" id="IPR039910">
    <property type="entry name" value="D15-like"/>
</dbReference>
<dbReference type="GO" id="GO:0019867">
    <property type="term" value="C:outer membrane"/>
    <property type="evidence" value="ECO:0007669"/>
    <property type="project" value="InterPro"/>
</dbReference>
<evidence type="ECO:0000256" key="2">
    <source>
        <dbReference type="ARBA" id="ARBA00022452"/>
    </source>
</evidence>
<keyword evidence="7" id="KW-1185">Reference proteome</keyword>
<dbReference type="PANTHER" id="PTHR12815">
    <property type="entry name" value="SORTING AND ASSEMBLY MACHINERY SAMM50 PROTEIN FAMILY MEMBER"/>
    <property type="match status" value="1"/>
</dbReference>
<dbReference type="Pfam" id="PF01103">
    <property type="entry name" value="Omp85"/>
    <property type="match status" value="1"/>
</dbReference>
<evidence type="ECO:0000256" key="3">
    <source>
        <dbReference type="ARBA" id="ARBA00023136"/>
    </source>
</evidence>
<name>A0A4Q9GLV4_9HYPH</name>
<dbReference type="Pfam" id="PF07244">
    <property type="entry name" value="POTRA"/>
    <property type="match status" value="1"/>
</dbReference>
<dbReference type="AlphaFoldDB" id="A0A4Q9GLV4"/>
<dbReference type="Gene3D" id="3.10.20.310">
    <property type="entry name" value="membrane protein fhac"/>
    <property type="match status" value="1"/>
</dbReference>
<dbReference type="InterPro" id="IPR000184">
    <property type="entry name" value="Bac_surfAg_D15"/>
</dbReference>
<evidence type="ECO:0000256" key="1">
    <source>
        <dbReference type="ARBA" id="ARBA00004370"/>
    </source>
</evidence>
<dbReference type="OrthoDB" id="9769707at2"/>
<feature type="chain" id="PRO_5020739836" evidence="4">
    <location>
        <begin position="37"/>
        <end position="654"/>
    </location>
</feature>
<evidence type="ECO:0000259" key="5">
    <source>
        <dbReference type="PROSITE" id="PS51779"/>
    </source>
</evidence>
<dbReference type="PROSITE" id="PS51779">
    <property type="entry name" value="POTRA"/>
    <property type="match status" value="1"/>
</dbReference>
<feature type="signal peptide" evidence="4">
    <location>
        <begin position="1"/>
        <end position="36"/>
    </location>
</feature>
<dbReference type="EMBL" id="SIUB01000002">
    <property type="protein sequence ID" value="TBN54401.1"/>
    <property type="molecule type" value="Genomic_DNA"/>
</dbReference>
<keyword evidence="3" id="KW-0472">Membrane</keyword>
<evidence type="ECO:0000313" key="6">
    <source>
        <dbReference type="EMBL" id="TBN54401.1"/>
    </source>
</evidence>
<evidence type="ECO:0000313" key="7">
    <source>
        <dbReference type="Proteomes" id="UP000291613"/>
    </source>
</evidence>
<comment type="subcellular location">
    <subcellularLocation>
        <location evidence="1">Membrane</location>
    </subcellularLocation>
</comment>
<comment type="caution">
    <text evidence="6">The sequence shown here is derived from an EMBL/GenBank/DDBJ whole genome shotgun (WGS) entry which is preliminary data.</text>
</comment>
<sequence length="654" mass="69276">MRGRCVGVARGWLDGVWPSRLVAGCVACLISTAALAQSPLPAPPAAAAVPGVSYVTTFTIDGGDAEVEKIANETSTLKALEKDAPPGPPGLVGRAKADIERIAAALTATGRYGAVVDVTAAGAPVSSERAADAVQRSSKPVPVVVHVQPGPVFTFGNVRIQSLDSGAGQATAIDPKKVGLSPGAPAPSAVVFAAESRIVDQLRNDGYPFAAVKGRDAVADHQRKQLDLTIRVAAGPRAPLGQVTITGTKEVDPRVVLGRVPFKPGERYSPKKVAELRDEVGKLDVFSSVRIREGTAPDANGQVPIAIEVEEKKFRYVGAAAKYDSIDGASVSTYWGHRNLWGGAEKLRLEVGAGRLITNKPADYEYTAKAHFEKPGVWTGFDDLLVDVEALRERPDAYERDGVRAAAAIRRRLTSAFSAQIGIEAEGSTIRDTFGEKNFVLLGIPVGVTFDNTDSKLDPSTGFRAIVTAAPYYNFQGESKSLNILKGQVSTYYALDEDKRYILAGKIGFGSMVGPKSLEDVPANRRFFAGGGGSIRGFAYQSASPFCTPINPKPKKALECDEDQPIGGRSLLETSIEARIKVTDTIGVVPFVDAGAAFDKSIPSFKEDIRVGAGIGLRYYTAIGPIRADVATPIVGKSKNDSRVAFYISIGQSF</sequence>
<keyword evidence="4" id="KW-0732">Signal</keyword>
<reference evidence="6 7" key="1">
    <citation type="submission" date="2019-02" db="EMBL/GenBank/DDBJ databases">
        <title>Hansschlegelia quercus sp. nov., a novel methylotrophic bacterium from buds of oak (Quercus robur L.).</title>
        <authorList>
            <person name="Agafonova N.V."/>
            <person name="Kaparullina E.N."/>
            <person name="Grouzdev D.S."/>
            <person name="Doronina N.V."/>
        </authorList>
    </citation>
    <scope>NUCLEOTIDE SEQUENCE [LARGE SCALE GENOMIC DNA]</scope>
    <source>
        <strain evidence="6 7">Dub</strain>
    </source>
</reference>
<dbReference type="PANTHER" id="PTHR12815:SF42">
    <property type="entry name" value="BACTERIAL SURFACE ANTIGEN (D15) DOMAIN-CONTAINING PROTEIN"/>
    <property type="match status" value="1"/>
</dbReference>
<dbReference type="InterPro" id="IPR034746">
    <property type="entry name" value="POTRA"/>
</dbReference>
<gene>
    <name evidence="6" type="ORF">EYR15_06085</name>
</gene>
<dbReference type="InterPro" id="IPR010827">
    <property type="entry name" value="BamA/TamA_POTRA"/>
</dbReference>
<feature type="domain" description="POTRA" evidence="5">
    <location>
        <begin position="238"/>
        <end position="312"/>
    </location>
</feature>
<protein>
    <submittedName>
        <fullName evidence="6">Outer membrane protein assembly factor</fullName>
    </submittedName>
</protein>
<keyword evidence="2" id="KW-1134">Transmembrane beta strand</keyword>
<evidence type="ECO:0000256" key="4">
    <source>
        <dbReference type="SAM" id="SignalP"/>
    </source>
</evidence>
<dbReference type="Gene3D" id="2.40.160.50">
    <property type="entry name" value="membrane protein fhac: a member of the omp85/tpsb transporter family"/>
    <property type="match status" value="1"/>
</dbReference>
<proteinExistence type="predicted"/>